<keyword evidence="11" id="KW-0539">Nucleus</keyword>
<keyword evidence="9 11" id="KW-0460">Magnesium</keyword>
<keyword evidence="5 11" id="KW-0660">Purine salvage</keyword>
<reference evidence="13" key="2">
    <citation type="journal article" date="2017" name="J. Med. Entomol.">
        <title>Transcriptome Analysis of the Triatoma infestans (Hemiptera: Reduviidae) Integument.</title>
        <authorList>
            <person name="Calderon-Fernandez G.M."/>
            <person name="Moriconi D.E."/>
            <person name="Dulbecco A.B."/>
            <person name="Juarez M.P."/>
        </authorList>
    </citation>
    <scope>NUCLEOTIDE SEQUENCE</scope>
    <source>
        <strain evidence="13">Int1</strain>
        <tissue evidence="13">Integument</tissue>
    </source>
</reference>
<evidence type="ECO:0000313" key="13">
    <source>
        <dbReference type="EMBL" id="JAS02812.1"/>
    </source>
</evidence>
<evidence type="ECO:0000256" key="2">
    <source>
        <dbReference type="ARBA" id="ARBA00010688"/>
    </source>
</evidence>
<evidence type="ECO:0000256" key="4">
    <source>
        <dbReference type="ARBA" id="ARBA00022679"/>
    </source>
</evidence>
<dbReference type="GO" id="GO:0005524">
    <property type="term" value="F:ATP binding"/>
    <property type="evidence" value="ECO:0007669"/>
    <property type="project" value="UniProtKB-UniRule"/>
</dbReference>
<evidence type="ECO:0000256" key="6">
    <source>
        <dbReference type="ARBA" id="ARBA00022741"/>
    </source>
</evidence>
<dbReference type="Gene3D" id="3.30.1110.10">
    <property type="match status" value="1"/>
</dbReference>
<keyword evidence="6 11" id="KW-0547">Nucleotide-binding</keyword>
<evidence type="ECO:0000256" key="3">
    <source>
        <dbReference type="ARBA" id="ARBA00012119"/>
    </source>
</evidence>
<accession>A0A161TIT7</accession>
<reference evidence="13" key="1">
    <citation type="submission" date="2016-04" db="EMBL/GenBank/DDBJ databases">
        <authorList>
            <person name="Calderon-Fernandez G.M.Sr."/>
        </authorList>
    </citation>
    <scope>NUCLEOTIDE SEQUENCE</scope>
    <source>
        <strain evidence="13">Int1</strain>
        <tissue evidence="13">Integument</tissue>
    </source>
</reference>
<comment type="catalytic activity">
    <reaction evidence="11">
        <text>adenosine + ATP = AMP + ADP + H(+)</text>
        <dbReference type="Rhea" id="RHEA:20824"/>
        <dbReference type="ChEBI" id="CHEBI:15378"/>
        <dbReference type="ChEBI" id="CHEBI:16335"/>
        <dbReference type="ChEBI" id="CHEBI:30616"/>
        <dbReference type="ChEBI" id="CHEBI:456215"/>
        <dbReference type="ChEBI" id="CHEBI:456216"/>
        <dbReference type="EC" id="2.7.1.20"/>
    </reaction>
</comment>
<evidence type="ECO:0000256" key="1">
    <source>
        <dbReference type="ARBA" id="ARBA00004801"/>
    </source>
</evidence>
<evidence type="ECO:0000256" key="8">
    <source>
        <dbReference type="ARBA" id="ARBA00022840"/>
    </source>
</evidence>
<dbReference type="InterPro" id="IPR011611">
    <property type="entry name" value="PfkB_dom"/>
</dbReference>
<dbReference type="PROSITE" id="PS00584">
    <property type="entry name" value="PFKB_KINASES_2"/>
    <property type="match status" value="1"/>
</dbReference>
<dbReference type="FunFam" id="3.40.1190.20:FF:000006">
    <property type="entry name" value="Adenosine kinase 2"/>
    <property type="match status" value="1"/>
</dbReference>
<comment type="similarity">
    <text evidence="2 11">Belongs to the carbohydrate kinase PfkB family.</text>
</comment>
<evidence type="ECO:0000256" key="7">
    <source>
        <dbReference type="ARBA" id="ARBA00022777"/>
    </source>
</evidence>
<keyword evidence="8 11" id="KW-0067">ATP-binding</keyword>
<feature type="domain" description="Carbohydrate kinase PfkB" evidence="12">
    <location>
        <begin position="31"/>
        <end position="343"/>
    </location>
</feature>
<evidence type="ECO:0000256" key="10">
    <source>
        <dbReference type="PIRSR" id="PIRSR601805-1"/>
    </source>
</evidence>
<comment type="subunit">
    <text evidence="11">Monomer.</text>
</comment>
<comment type="pathway">
    <text evidence="1 11">Purine metabolism; AMP biosynthesis via salvage pathway; AMP from adenosine: step 1/1.</text>
</comment>
<dbReference type="PANTHER" id="PTHR45769">
    <property type="entry name" value="ADENOSINE KINASE"/>
    <property type="match status" value="1"/>
</dbReference>
<keyword evidence="4 11" id="KW-0808">Transferase</keyword>
<protein>
    <recommendedName>
        <fullName evidence="3 11">Adenosine kinase</fullName>
        <shortName evidence="11">AK</shortName>
        <ecNumber evidence="3 11">2.7.1.20</ecNumber>
    </recommendedName>
    <alternativeName>
        <fullName evidence="11">Adenosine 5'-phosphotransferase</fullName>
    </alternativeName>
</protein>
<dbReference type="GO" id="GO:0004001">
    <property type="term" value="F:adenosine kinase activity"/>
    <property type="evidence" value="ECO:0007669"/>
    <property type="project" value="UniProtKB-UniRule"/>
</dbReference>
<dbReference type="PANTHER" id="PTHR45769:SF3">
    <property type="entry name" value="ADENOSINE KINASE"/>
    <property type="match status" value="1"/>
</dbReference>
<evidence type="ECO:0000256" key="5">
    <source>
        <dbReference type="ARBA" id="ARBA00022726"/>
    </source>
</evidence>
<dbReference type="Pfam" id="PF00294">
    <property type="entry name" value="PfkB"/>
    <property type="match status" value="1"/>
</dbReference>
<dbReference type="CDD" id="cd01168">
    <property type="entry name" value="adenosine_kinase"/>
    <property type="match status" value="1"/>
</dbReference>
<dbReference type="GO" id="GO:0005634">
    <property type="term" value="C:nucleus"/>
    <property type="evidence" value="ECO:0007669"/>
    <property type="project" value="UniProtKB-SubCell"/>
</dbReference>
<comment type="cofactor">
    <cofactor evidence="11">
        <name>Mg(2+)</name>
        <dbReference type="ChEBI" id="CHEBI:18420"/>
    </cofactor>
    <text evidence="11">Binds 3 Mg(2+) ions per subunit.</text>
</comment>
<dbReference type="Gene3D" id="3.40.1190.20">
    <property type="match status" value="1"/>
</dbReference>
<organism evidence="13">
    <name type="scientific">Triatoma infestans</name>
    <name type="common">Assassin bug</name>
    <dbReference type="NCBI Taxonomy" id="30076"/>
    <lineage>
        <taxon>Eukaryota</taxon>
        <taxon>Metazoa</taxon>
        <taxon>Ecdysozoa</taxon>
        <taxon>Arthropoda</taxon>
        <taxon>Hexapoda</taxon>
        <taxon>Insecta</taxon>
        <taxon>Pterygota</taxon>
        <taxon>Neoptera</taxon>
        <taxon>Paraneoptera</taxon>
        <taxon>Hemiptera</taxon>
        <taxon>Heteroptera</taxon>
        <taxon>Panheteroptera</taxon>
        <taxon>Cimicomorpha</taxon>
        <taxon>Reduviidae</taxon>
        <taxon>Triatominae</taxon>
        <taxon>Triatoma</taxon>
    </lineage>
</organism>
<dbReference type="GO" id="GO:0006169">
    <property type="term" value="P:adenosine salvage"/>
    <property type="evidence" value="ECO:0007669"/>
    <property type="project" value="UniProtKB-ARBA"/>
</dbReference>
<feature type="active site" description="Proton acceptor" evidence="10">
    <location>
        <position position="304"/>
    </location>
</feature>
<dbReference type="SUPFAM" id="SSF53613">
    <property type="entry name" value="Ribokinase-like"/>
    <property type="match status" value="1"/>
</dbReference>
<dbReference type="InterPro" id="IPR029056">
    <property type="entry name" value="Ribokinase-like"/>
</dbReference>
<dbReference type="InterPro" id="IPR001805">
    <property type="entry name" value="Adenokinase"/>
</dbReference>
<dbReference type="UniPathway" id="UPA00588">
    <property type="reaction ID" value="UER00659"/>
</dbReference>
<dbReference type="EC" id="2.7.1.20" evidence="3 11"/>
<dbReference type="GO" id="GO:0044209">
    <property type="term" value="P:AMP salvage"/>
    <property type="evidence" value="ECO:0007669"/>
    <property type="project" value="UniProtKB-UniRule"/>
</dbReference>
<dbReference type="AlphaFoldDB" id="A0A161TIT7"/>
<name>A0A161TIT7_TRIIF</name>
<dbReference type="InterPro" id="IPR002173">
    <property type="entry name" value="Carboh/pur_kinase_PfkB_CS"/>
</dbReference>
<dbReference type="PRINTS" id="PR00989">
    <property type="entry name" value="ADENOKINASE"/>
</dbReference>
<comment type="subcellular location">
    <subcellularLocation>
        <location evidence="11">Nucleus</location>
    </subcellularLocation>
</comment>
<feature type="non-terminal residue" evidence="13">
    <location>
        <position position="1"/>
    </location>
</feature>
<keyword evidence="7 11" id="KW-0418">Kinase</keyword>
<dbReference type="GO" id="GO:0006144">
    <property type="term" value="P:purine nucleobase metabolic process"/>
    <property type="evidence" value="ECO:0007669"/>
    <property type="project" value="TreeGrafter"/>
</dbReference>
<dbReference type="EMBL" id="GEMB01000307">
    <property type="protein sequence ID" value="JAS02812.1"/>
    <property type="molecule type" value="Transcribed_RNA"/>
</dbReference>
<dbReference type="FunFam" id="3.30.1110.10:FF:000001">
    <property type="entry name" value="Adenosine kinase a"/>
    <property type="match status" value="1"/>
</dbReference>
<evidence type="ECO:0000256" key="9">
    <source>
        <dbReference type="ARBA" id="ARBA00022842"/>
    </source>
</evidence>
<sequence>SNMETVLSEGMLLGMGNPLLDISAVTDEKFLEKYALRANDAILAEEKHMPLYKEIIENYNVEYIAGGSTQNALRVAQWILQKPNVTVFIGSVGKDNYSRILENKAREDGVNVKYQYTTERPTGTCAVLITNNGAYRSLCANLAAAECFSVSHLQQPDVKKLIDNADFYYSSGFFLTVSIETIIEVAQIALKRNKLFMMNLSAPFLPVFYKDQMMRAMPYVDILFGNETEALAFAKEQNFGTEDLKAIALKMILLPKQNRSRQRIVILTQGSKLPVLLATDDKITEFPVKEVPPEQVVDTNGAGDAFVGGFLSQLVQNEPYDVCVKCGIWAAAQIVQRSGCTFSGKPTFSP</sequence>
<evidence type="ECO:0000256" key="11">
    <source>
        <dbReference type="RuleBase" id="RU368116"/>
    </source>
</evidence>
<proteinExistence type="inferred from homology"/>
<evidence type="ECO:0000259" key="12">
    <source>
        <dbReference type="Pfam" id="PF00294"/>
    </source>
</evidence>
<dbReference type="GO" id="GO:0005829">
    <property type="term" value="C:cytosol"/>
    <property type="evidence" value="ECO:0007669"/>
    <property type="project" value="TreeGrafter"/>
</dbReference>
<comment type="function">
    <text evidence="11">ATP dependent phosphorylation of adenosine and other related nucleoside analogs to monophosphate derivatives.</text>
</comment>